<dbReference type="Pfam" id="PF13651">
    <property type="entry name" value="EcoRI_methylase"/>
    <property type="match status" value="1"/>
</dbReference>
<dbReference type="EMBL" id="AZMM01017127">
    <property type="protein sequence ID" value="ETJ27051.1"/>
    <property type="molecule type" value="Genomic_DNA"/>
</dbReference>
<dbReference type="AlphaFoldDB" id="W1XA93"/>
<organism evidence="1">
    <name type="scientific">human gut metagenome</name>
    <dbReference type="NCBI Taxonomy" id="408170"/>
    <lineage>
        <taxon>unclassified sequences</taxon>
        <taxon>metagenomes</taxon>
        <taxon>organismal metagenomes</taxon>
    </lineage>
</organism>
<gene>
    <name evidence="1" type="ORF">Q604_UNBC17127G0001</name>
</gene>
<keyword evidence="1" id="KW-0808">Transferase</keyword>
<accession>W1XA93</accession>
<proteinExistence type="predicted"/>
<name>W1XA93_9ZZZZ</name>
<dbReference type="GO" id="GO:0032259">
    <property type="term" value="P:methylation"/>
    <property type="evidence" value="ECO:0007669"/>
    <property type="project" value="UniProtKB-KW"/>
</dbReference>
<reference evidence="1" key="1">
    <citation type="submission" date="2013-12" db="EMBL/GenBank/DDBJ databases">
        <title>A Varibaculum cambriense genome reconstructed from a premature infant gut community with otherwise low bacterial novelty that shifts toward anaerobic metabolism during the third week of life.</title>
        <authorList>
            <person name="Brown C.T."/>
            <person name="Sharon I."/>
            <person name="Thomas B.C."/>
            <person name="Castelle C.J."/>
            <person name="Morowitz M.J."/>
            <person name="Banfield J.F."/>
        </authorList>
    </citation>
    <scope>NUCLEOTIDE SEQUENCE</scope>
</reference>
<feature type="non-terminal residue" evidence="1">
    <location>
        <position position="1"/>
    </location>
</feature>
<keyword evidence="1" id="KW-0489">Methyltransferase</keyword>
<dbReference type="GO" id="GO:0008168">
    <property type="term" value="F:methyltransferase activity"/>
    <property type="evidence" value="ECO:0007669"/>
    <property type="project" value="UniProtKB-KW"/>
</dbReference>
<dbReference type="InterPro" id="IPR025247">
    <property type="entry name" value="EcoRI-like_methylase"/>
</dbReference>
<comment type="caution">
    <text evidence="1">The sequence shown here is derived from an EMBL/GenBank/DDBJ whole genome shotgun (WGS) entry which is preliminary data.</text>
</comment>
<evidence type="ECO:0000313" key="1">
    <source>
        <dbReference type="EMBL" id="ETJ27051.1"/>
    </source>
</evidence>
<sequence length="61" mass="7416">HIMACWYTNLDLQKRHDGLWHIGDKFDQTKAHKYYKGFEEKYPKYDNYNGINIDNLCLPHD</sequence>
<protein>
    <submittedName>
        <fullName evidence="1">Type II restriction enzyme, modification methylase</fullName>
    </submittedName>
</protein>